<protein>
    <recommendedName>
        <fullName evidence="2">Fungal-type protein kinase domain-containing protein</fullName>
    </recommendedName>
</protein>
<dbReference type="RefSeq" id="XP_007769213.1">
    <property type="nucleotide sequence ID" value="XM_007771023.1"/>
</dbReference>
<dbReference type="PANTHER" id="PTHR38248">
    <property type="entry name" value="FUNK1 6"/>
    <property type="match status" value="1"/>
</dbReference>
<feature type="domain" description="Fungal-type protein kinase" evidence="2">
    <location>
        <begin position="486"/>
        <end position="733"/>
    </location>
</feature>
<dbReference type="InterPro" id="IPR011009">
    <property type="entry name" value="Kinase-like_dom_sf"/>
</dbReference>
<keyword evidence="4" id="KW-1185">Reference proteome</keyword>
<evidence type="ECO:0000259" key="2">
    <source>
        <dbReference type="Pfam" id="PF17667"/>
    </source>
</evidence>
<comment type="caution">
    <text evidence="3">The sequence shown here is derived from an EMBL/GenBank/DDBJ whole genome shotgun (WGS) entry which is preliminary data.</text>
</comment>
<dbReference type="OrthoDB" id="3182677at2759"/>
<sequence length="846" mass="95087">MSEEPRTASSTKPTPVQIKRSSHFSSGHSNSNGLKSSGLPTSSRPSSSVIQSSSNLEQHTPSAAQSAMKEHSKDELRGATWEMSPVDLAYALSAKAWKHGVSFDENPHDIIENYDTHLLETLEPHLLASAEKLRQLMAESTPPVDFPDHGHPNEESSYQSINNFLQCCVAAALFASEMENGPGDHSYYSKLRFAEWAKPVSDGVGSDDSLKPDLVGFIPRETEDSSGAISTHDIPSKVSWTLSDAAREEANHCELLIPVEVKRSWSELIAQAATYARCLSFASPVRQFSLVLAYQYKAKELRFLVFHPGGLTASAALDPSNSEHHIDILRLFVALITWETRADAGLPEWCDETSSYLPLKGNDDGVNLRIEEVLHRSLALRGRSPEVWRLSNRTQDSADHPFIPPPVTSLTQGKRPTSSKRKATEEGDSQRKRKKKDTATQCGNVTQNSSAATKKPGYGKPVALKRFEARYVRQGVDTQPNQVFEDDIDIVSKFSWVSRRYFNAERNMLHDCGDSFGVAKHYYSSVVHHKEGLPVTNHLFLNLATFWRVIEKDDAWKKKDPIKEYRALRQHVSSFCGRSLVHVKTPEELFNTIAHAMIGYWNMLRKGYQHRDISIGNMLRCETAQAKASLSEVLAIMLRDINISDSRKALLKKLKDLLERLKIDDQCKGFVIDGDLAINLREYFFDINLSEATSRSGTVEFMSEGLITSVKMKEPYLQSPVDDVFSFFYSALWAAVYNGDYNELGLPNGLDVLRQEIASETRTRAVETVVERVALKANNYGDFLPKCQAFLRSWQAIIKRIVVDWAAIMDKDPEAGTLEEHFCTFYERSLLEYLELLIEMYPSGSE</sequence>
<dbReference type="SUPFAM" id="SSF56112">
    <property type="entry name" value="Protein kinase-like (PK-like)"/>
    <property type="match status" value="1"/>
</dbReference>
<proteinExistence type="predicted"/>
<evidence type="ECO:0000313" key="4">
    <source>
        <dbReference type="Proteomes" id="UP000053558"/>
    </source>
</evidence>
<feature type="compositionally biased region" description="Polar residues" evidence="1">
    <location>
        <begin position="439"/>
        <end position="452"/>
    </location>
</feature>
<dbReference type="EMBL" id="JH711579">
    <property type="protein sequence ID" value="EIW80211.1"/>
    <property type="molecule type" value="Genomic_DNA"/>
</dbReference>
<feature type="compositionally biased region" description="Low complexity" evidence="1">
    <location>
        <begin position="23"/>
        <end position="54"/>
    </location>
</feature>
<accession>A0A5M3MNL2</accession>
<dbReference type="InterPro" id="IPR040976">
    <property type="entry name" value="Pkinase_fungal"/>
</dbReference>
<feature type="compositionally biased region" description="Polar residues" evidence="1">
    <location>
        <begin position="55"/>
        <end position="65"/>
    </location>
</feature>
<evidence type="ECO:0000256" key="1">
    <source>
        <dbReference type="SAM" id="MobiDB-lite"/>
    </source>
</evidence>
<evidence type="ECO:0000313" key="3">
    <source>
        <dbReference type="EMBL" id="EIW80211.1"/>
    </source>
</evidence>
<dbReference type="Pfam" id="PF17667">
    <property type="entry name" value="Pkinase_fungal"/>
    <property type="match status" value="1"/>
</dbReference>
<gene>
    <name evidence="3" type="ORF">CONPUDRAFT_137525</name>
</gene>
<feature type="region of interest" description="Disordered" evidence="1">
    <location>
        <begin position="392"/>
        <end position="458"/>
    </location>
</feature>
<name>A0A5M3MNL2_CONPW</name>
<dbReference type="PANTHER" id="PTHR38248:SF2">
    <property type="entry name" value="FUNK1 11"/>
    <property type="match status" value="1"/>
</dbReference>
<organism evidence="3 4">
    <name type="scientific">Coniophora puteana (strain RWD-64-598)</name>
    <name type="common">Brown rot fungus</name>
    <dbReference type="NCBI Taxonomy" id="741705"/>
    <lineage>
        <taxon>Eukaryota</taxon>
        <taxon>Fungi</taxon>
        <taxon>Dikarya</taxon>
        <taxon>Basidiomycota</taxon>
        <taxon>Agaricomycotina</taxon>
        <taxon>Agaricomycetes</taxon>
        <taxon>Agaricomycetidae</taxon>
        <taxon>Boletales</taxon>
        <taxon>Coniophorineae</taxon>
        <taxon>Coniophoraceae</taxon>
        <taxon>Coniophora</taxon>
    </lineage>
</organism>
<dbReference type="KEGG" id="cput:CONPUDRAFT_137525"/>
<feature type="region of interest" description="Disordered" evidence="1">
    <location>
        <begin position="1"/>
        <end position="76"/>
    </location>
</feature>
<reference evidence="4" key="1">
    <citation type="journal article" date="2012" name="Science">
        <title>The Paleozoic origin of enzymatic lignin decomposition reconstructed from 31 fungal genomes.</title>
        <authorList>
            <person name="Floudas D."/>
            <person name="Binder M."/>
            <person name="Riley R."/>
            <person name="Barry K."/>
            <person name="Blanchette R.A."/>
            <person name="Henrissat B."/>
            <person name="Martinez A.T."/>
            <person name="Otillar R."/>
            <person name="Spatafora J.W."/>
            <person name="Yadav J.S."/>
            <person name="Aerts A."/>
            <person name="Benoit I."/>
            <person name="Boyd A."/>
            <person name="Carlson A."/>
            <person name="Copeland A."/>
            <person name="Coutinho P.M."/>
            <person name="de Vries R.P."/>
            <person name="Ferreira P."/>
            <person name="Findley K."/>
            <person name="Foster B."/>
            <person name="Gaskell J."/>
            <person name="Glotzer D."/>
            <person name="Gorecki P."/>
            <person name="Heitman J."/>
            <person name="Hesse C."/>
            <person name="Hori C."/>
            <person name="Igarashi K."/>
            <person name="Jurgens J.A."/>
            <person name="Kallen N."/>
            <person name="Kersten P."/>
            <person name="Kohler A."/>
            <person name="Kuees U."/>
            <person name="Kumar T.K.A."/>
            <person name="Kuo A."/>
            <person name="LaButti K."/>
            <person name="Larrondo L.F."/>
            <person name="Lindquist E."/>
            <person name="Ling A."/>
            <person name="Lombard V."/>
            <person name="Lucas S."/>
            <person name="Lundell T."/>
            <person name="Martin R."/>
            <person name="McLaughlin D.J."/>
            <person name="Morgenstern I."/>
            <person name="Morin E."/>
            <person name="Murat C."/>
            <person name="Nagy L.G."/>
            <person name="Nolan M."/>
            <person name="Ohm R.A."/>
            <person name="Patyshakuliyeva A."/>
            <person name="Rokas A."/>
            <person name="Ruiz-Duenas F.J."/>
            <person name="Sabat G."/>
            <person name="Salamov A."/>
            <person name="Samejima M."/>
            <person name="Schmutz J."/>
            <person name="Slot J.C."/>
            <person name="St John F."/>
            <person name="Stenlid J."/>
            <person name="Sun H."/>
            <person name="Sun S."/>
            <person name="Syed K."/>
            <person name="Tsang A."/>
            <person name="Wiebenga A."/>
            <person name="Young D."/>
            <person name="Pisabarro A."/>
            <person name="Eastwood D.C."/>
            <person name="Martin F."/>
            <person name="Cullen D."/>
            <person name="Grigoriev I.V."/>
            <person name="Hibbett D.S."/>
        </authorList>
    </citation>
    <scope>NUCLEOTIDE SEQUENCE [LARGE SCALE GENOMIC DNA]</scope>
    <source>
        <strain evidence="4">RWD-64-598 SS2</strain>
    </source>
</reference>
<dbReference type="Proteomes" id="UP000053558">
    <property type="component" value="Unassembled WGS sequence"/>
</dbReference>
<dbReference type="AlphaFoldDB" id="A0A5M3MNL2"/>
<dbReference type="OMA" id="RTEDDAY"/>
<dbReference type="GeneID" id="19201034"/>